<dbReference type="InterPro" id="IPR001613">
    <property type="entry name" value="Flavin_amine_oxidase"/>
</dbReference>
<protein>
    <submittedName>
        <fullName evidence="5">Amine oxidase</fullName>
    </submittedName>
</protein>
<dbReference type="PANTHER" id="PTHR42923:SF17">
    <property type="entry name" value="AMINE OXIDASE DOMAIN-CONTAINING PROTEIN"/>
    <property type="match status" value="1"/>
</dbReference>
<proteinExistence type="predicted"/>
<dbReference type="InterPro" id="IPR050464">
    <property type="entry name" value="Zeta_carotene_desat/Oxidored"/>
</dbReference>
<evidence type="ECO:0000256" key="3">
    <source>
        <dbReference type="PIRSR" id="PIRSR601613-1"/>
    </source>
</evidence>
<dbReference type="PRINTS" id="PR00757">
    <property type="entry name" value="AMINEOXDASEF"/>
</dbReference>
<dbReference type="EMBL" id="BMXR01000007">
    <property type="protein sequence ID" value="GGX61034.1"/>
    <property type="molecule type" value="Genomic_DNA"/>
</dbReference>
<reference evidence="5" key="1">
    <citation type="journal article" date="2014" name="Int. J. Syst. Evol. Microbiol.">
        <title>Complete genome sequence of Corynebacterium casei LMG S-19264T (=DSM 44701T), isolated from a smear-ripened cheese.</title>
        <authorList>
            <consortium name="US DOE Joint Genome Institute (JGI-PGF)"/>
            <person name="Walter F."/>
            <person name="Albersmeier A."/>
            <person name="Kalinowski J."/>
            <person name="Ruckert C."/>
        </authorList>
    </citation>
    <scope>NUCLEOTIDE SEQUENCE</scope>
    <source>
        <strain evidence="5">KCTC 22169</strain>
    </source>
</reference>
<evidence type="ECO:0000313" key="5">
    <source>
        <dbReference type="EMBL" id="GGX61034.1"/>
    </source>
</evidence>
<accession>A0A918KH85</accession>
<comment type="caution">
    <text evidence="5">The sequence shown here is derived from an EMBL/GenBank/DDBJ whole genome shotgun (WGS) entry which is preliminary data.</text>
</comment>
<dbReference type="RefSeq" id="WP_189610327.1">
    <property type="nucleotide sequence ID" value="NZ_BMXR01000007.1"/>
</dbReference>
<evidence type="ECO:0000259" key="4">
    <source>
        <dbReference type="Pfam" id="PF01593"/>
    </source>
</evidence>
<dbReference type="SUPFAM" id="SSF51905">
    <property type="entry name" value="FAD/NAD(P)-binding domain"/>
    <property type="match status" value="1"/>
</dbReference>
<dbReference type="Pfam" id="PF01593">
    <property type="entry name" value="Amino_oxidase"/>
    <property type="match status" value="1"/>
</dbReference>
<comment type="cofactor">
    <cofactor evidence="1">
        <name>FAD</name>
        <dbReference type="ChEBI" id="CHEBI:57692"/>
    </cofactor>
</comment>
<gene>
    <name evidence="5" type="ORF">GCM10007392_31320</name>
</gene>
<dbReference type="PANTHER" id="PTHR42923">
    <property type="entry name" value="PROTOPORPHYRINOGEN OXIDASE"/>
    <property type="match status" value="1"/>
</dbReference>
<sequence length="421" mass="48063">MKERIAIIGTGISGLTAARVLHERYDIDVFEKNDYIGGHTNTHDVEVGGKTYGVNTGFIVYNDWVYHNFNRLMEPLDVEREPTTMSFSVRDDRTGLEYNGHNLDTLFAQRRNLVSPRFLGMVRDILRFNRDSQADLDAGRLTPDMTLGDYFQRNGYGRTFIRHYIIPMGAAIWSSGETDMEQFPALFFVRFFKNHGLLSVKNRPQWYVISGGSRAYVDPLIEPFRDRVHTNAGVQRVERNDDGVTLTLESGDAQRYDQVVFACHSDQALAMLADASDDERRILGALPYSENEVVLHTDESLLPRNRKAWAAWNYHMPTDPGQAVGLTYNMNLLQNFTDAPVTFCVTLNRTEDIDPASIIARFNYAHPVFTAKGIDAQQEYHRIGNQRRTHFCGAYWFNGFHEDGVNSALRVTRDLGVEPWT</sequence>
<evidence type="ECO:0000256" key="2">
    <source>
        <dbReference type="ARBA" id="ARBA00023002"/>
    </source>
</evidence>
<name>A0A918KH85_9GAMM</name>
<evidence type="ECO:0000256" key="1">
    <source>
        <dbReference type="ARBA" id="ARBA00001974"/>
    </source>
</evidence>
<evidence type="ECO:0000313" key="6">
    <source>
        <dbReference type="Proteomes" id="UP000626148"/>
    </source>
</evidence>
<keyword evidence="6" id="KW-1185">Reference proteome</keyword>
<dbReference type="InterPro" id="IPR036188">
    <property type="entry name" value="FAD/NAD-bd_sf"/>
</dbReference>
<dbReference type="InterPro" id="IPR002937">
    <property type="entry name" value="Amino_oxidase"/>
</dbReference>
<reference evidence="5" key="2">
    <citation type="submission" date="2020-09" db="EMBL/GenBank/DDBJ databases">
        <authorList>
            <person name="Sun Q."/>
            <person name="Kim S."/>
        </authorList>
    </citation>
    <scope>NUCLEOTIDE SEQUENCE</scope>
    <source>
        <strain evidence="5">KCTC 22169</strain>
    </source>
</reference>
<feature type="binding site" evidence="3">
    <location>
        <position position="13"/>
    </location>
    <ligand>
        <name>FAD</name>
        <dbReference type="ChEBI" id="CHEBI:57692"/>
    </ligand>
</feature>
<dbReference type="GO" id="GO:0016491">
    <property type="term" value="F:oxidoreductase activity"/>
    <property type="evidence" value="ECO:0007669"/>
    <property type="project" value="UniProtKB-KW"/>
</dbReference>
<dbReference type="Gene3D" id="3.50.50.60">
    <property type="entry name" value="FAD/NAD(P)-binding domain"/>
    <property type="match status" value="1"/>
</dbReference>
<feature type="domain" description="Amine oxidase" evidence="4">
    <location>
        <begin position="12"/>
        <end position="301"/>
    </location>
</feature>
<feature type="binding site" evidence="3">
    <location>
        <position position="234"/>
    </location>
    <ligand>
        <name>FAD</name>
        <dbReference type="ChEBI" id="CHEBI:57692"/>
    </ligand>
</feature>
<keyword evidence="2" id="KW-0560">Oxidoreductase</keyword>
<organism evidence="5 6">
    <name type="scientific">Saccharospirillum salsuginis</name>
    <dbReference type="NCBI Taxonomy" id="418750"/>
    <lineage>
        <taxon>Bacteria</taxon>
        <taxon>Pseudomonadati</taxon>
        <taxon>Pseudomonadota</taxon>
        <taxon>Gammaproteobacteria</taxon>
        <taxon>Oceanospirillales</taxon>
        <taxon>Saccharospirillaceae</taxon>
        <taxon>Saccharospirillum</taxon>
    </lineage>
</organism>
<dbReference type="AlphaFoldDB" id="A0A918KH85"/>
<dbReference type="Proteomes" id="UP000626148">
    <property type="component" value="Unassembled WGS sequence"/>
</dbReference>